<reference evidence="2 3" key="1">
    <citation type="submission" date="2017-10" db="EMBL/GenBank/DDBJ databases">
        <title>Draft genome of two endophytic bacteria isolated from 'guarana' Paullinia cupana (Mart.) Ducke.</title>
        <authorList>
            <person name="Siqueira K.A."/>
            <person name="Liotti R.G."/>
            <person name="Mendes T.A."/>
            <person name="Soares M.A."/>
        </authorList>
    </citation>
    <scope>NUCLEOTIDE SEQUENCE [LARGE SCALE GENOMIC DNA]</scope>
    <source>
        <strain evidence="2 3">342</strain>
    </source>
</reference>
<sequence>MSQIISRADALGFLEYLRCSWESGNWEAQERYLSESLMLQSSHKGLLTGKEAVVSALREDTASGNHLNLVTSNYYAADNGQGAAMVSAYLYGEVSRSKEGPPSVLFGAVVRITIQPSDDGWKMTHALVSISWVEGETRYLANWKLPPGQQGWRLGDAPPVLVSELDSPWACIPDNRIEATEIEQIEEAYSRYSWGIDQNDFGQFRTCYTSDAQGEFPPLGPLSGLHSIVGSLKEFRRHWPWMQHYGVPLEITLATDGKSAEMWIGRLIPGQFKNDQGEWMYGAHYRIELSKEDGLWKFTWSEYVPGWFSASTLPCSSLRN</sequence>
<dbReference type="Pfam" id="PF13577">
    <property type="entry name" value="SnoaL_4"/>
    <property type="match status" value="1"/>
</dbReference>
<evidence type="ECO:0000259" key="1">
    <source>
        <dbReference type="Pfam" id="PF13577"/>
    </source>
</evidence>
<protein>
    <recommendedName>
        <fullName evidence="1">SnoaL-like domain-containing protein</fullName>
    </recommendedName>
</protein>
<dbReference type="AlphaFoldDB" id="A0A2S9I774"/>
<feature type="domain" description="SnoaL-like" evidence="1">
    <location>
        <begin position="179"/>
        <end position="299"/>
    </location>
</feature>
<evidence type="ECO:0000313" key="2">
    <source>
        <dbReference type="EMBL" id="PRD13640.1"/>
    </source>
</evidence>
<dbReference type="Proteomes" id="UP000239181">
    <property type="component" value="Unassembled WGS sequence"/>
</dbReference>
<organism evidence="2 3">
    <name type="scientific">Pantoea coffeiphila</name>
    <dbReference type="NCBI Taxonomy" id="1465635"/>
    <lineage>
        <taxon>Bacteria</taxon>
        <taxon>Pseudomonadati</taxon>
        <taxon>Pseudomonadota</taxon>
        <taxon>Gammaproteobacteria</taxon>
        <taxon>Enterobacterales</taxon>
        <taxon>Erwiniaceae</taxon>
        <taxon>Pantoea</taxon>
    </lineage>
</organism>
<gene>
    <name evidence="2" type="ORF">CQW29_20580</name>
</gene>
<dbReference type="Gene3D" id="3.10.450.50">
    <property type="match status" value="1"/>
</dbReference>
<dbReference type="EMBL" id="PDET01000017">
    <property type="protein sequence ID" value="PRD13640.1"/>
    <property type="molecule type" value="Genomic_DNA"/>
</dbReference>
<proteinExistence type="predicted"/>
<dbReference type="OrthoDB" id="2860904at2"/>
<name>A0A2S9I774_9GAMM</name>
<dbReference type="InterPro" id="IPR037401">
    <property type="entry name" value="SnoaL-like"/>
</dbReference>
<keyword evidence="3" id="KW-1185">Reference proteome</keyword>
<accession>A0A2S9I774</accession>
<dbReference type="RefSeq" id="WP_105594600.1">
    <property type="nucleotide sequence ID" value="NZ_PDET01000017.1"/>
</dbReference>
<dbReference type="InterPro" id="IPR032710">
    <property type="entry name" value="NTF2-like_dom_sf"/>
</dbReference>
<evidence type="ECO:0000313" key="3">
    <source>
        <dbReference type="Proteomes" id="UP000239181"/>
    </source>
</evidence>
<comment type="caution">
    <text evidence="2">The sequence shown here is derived from an EMBL/GenBank/DDBJ whole genome shotgun (WGS) entry which is preliminary data.</text>
</comment>
<dbReference type="SUPFAM" id="SSF54427">
    <property type="entry name" value="NTF2-like"/>
    <property type="match status" value="2"/>
</dbReference>